<dbReference type="EMBL" id="AOIU01000034">
    <property type="protein sequence ID" value="ELZ23184.1"/>
    <property type="molecule type" value="Genomic_DNA"/>
</dbReference>
<dbReference type="AlphaFoldDB" id="M0CMS7"/>
<evidence type="ECO:0000313" key="1">
    <source>
        <dbReference type="EMBL" id="ELZ23184.1"/>
    </source>
</evidence>
<keyword evidence="2" id="KW-1185">Reference proteome</keyword>
<dbReference type="Proteomes" id="UP000011626">
    <property type="component" value="Unassembled WGS sequence"/>
</dbReference>
<dbReference type="InterPro" id="IPR046174">
    <property type="entry name" value="DUF6176"/>
</dbReference>
<sequence>MTDVVMVKQRVQEDKVDRLKTWMAEVRDRRDEAEETLRDERVQTESAFLEHTDDGPHLIYYMEAEDIDRVWEQFEDSDHEIDREHEQVMSEVLADGRDMGEYEHLYHLTNPER</sequence>
<proteinExistence type="predicted"/>
<dbReference type="Pfam" id="PF19673">
    <property type="entry name" value="DUF6176"/>
    <property type="match status" value="1"/>
</dbReference>
<protein>
    <recommendedName>
        <fullName evidence="3">ABM domain-containing protein</fullName>
    </recommendedName>
</protein>
<accession>M0CMS7</accession>
<dbReference type="OrthoDB" id="197321at2157"/>
<dbReference type="RefSeq" id="WP_006884884.1">
    <property type="nucleotide sequence ID" value="NZ_AOIU01000034.1"/>
</dbReference>
<organism evidence="1 2">
    <name type="scientific">Halosimplex carlsbadense 2-9-1</name>
    <dbReference type="NCBI Taxonomy" id="797114"/>
    <lineage>
        <taxon>Archaea</taxon>
        <taxon>Methanobacteriati</taxon>
        <taxon>Methanobacteriota</taxon>
        <taxon>Stenosarchaea group</taxon>
        <taxon>Halobacteria</taxon>
        <taxon>Halobacteriales</taxon>
        <taxon>Haloarculaceae</taxon>
        <taxon>Halosimplex</taxon>
    </lineage>
</organism>
<gene>
    <name evidence="1" type="ORF">C475_16084</name>
</gene>
<dbReference type="eggNOG" id="arCOG13010">
    <property type="taxonomic scope" value="Archaea"/>
</dbReference>
<evidence type="ECO:0008006" key="3">
    <source>
        <dbReference type="Google" id="ProtNLM"/>
    </source>
</evidence>
<comment type="caution">
    <text evidence="1">The sequence shown here is derived from an EMBL/GenBank/DDBJ whole genome shotgun (WGS) entry which is preliminary data.</text>
</comment>
<name>M0CMS7_9EURY</name>
<reference evidence="1 2" key="1">
    <citation type="journal article" date="2014" name="PLoS Genet.">
        <title>Phylogenetically driven sequencing of extremely halophilic archaea reveals strategies for static and dynamic osmo-response.</title>
        <authorList>
            <person name="Becker E.A."/>
            <person name="Seitzer P.M."/>
            <person name="Tritt A."/>
            <person name="Larsen D."/>
            <person name="Krusor M."/>
            <person name="Yao A.I."/>
            <person name="Wu D."/>
            <person name="Madern D."/>
            <person name="Eisen J.A."/>
            <person name="Darling A.E."/>
            <person name="Facciotti M.T."/>
        </authorList>
    </citation>
    <scope>NUCLEOTIDE SEQUENCE [LARGE SCALE GENOMIC DNA]</scope>
    <source>
        <strain evidence="1 2">2-9-1</strain>
    </source>
</reference>
<evidence type="ECO:0000313" key="2">
    <source>
        <dbReference type="Proteomes" id="UP000011626"/>
    </source>
</evidence>